<name>A0A9W6BEH7_9CHLO</name>
<dbReference type="EMBL" id="BRXU01000003">
    <property type="protein sequence ID" value="GLC50614.1"/>
    <property type="molecule type" value="Genomic_DNA"/>
</dbReference>
<feature type="compositionally biased region" description="Gly residues" evidence="1">
    <location>
        <begin position="312"/>
        <end position="327"/>
    </location>
</feature>
<dbReference type="AlphaFoldDB" id="A0A9W6BEH7"/>
<proteinExistence type="predicted"/>
<evidence type="ECO:0000256" key="1">
    <source>
        <dbReference type="SAM" id="MobiDB-lite"/>
    </source>
</evidence>
<gene>
    <name evidence="2" type="primary">PLESTB000846</name>
    <name evidence="2" type="ORF">PLESTB_000399600</name>
</gene>
<feature type="compositionally biased region" description="Gly residues" evidence="1">
    <location>
        <begin position="102"/>
        <end position="119"/>
    </location>
</feature>
<feature type="compositionally biased region" description="Basic and acidic residues" evidence="1">
    <location>
        <begin position="172"/>
        <end position="181"/>
    </location>
</feature>
<keyword evidence="3" id="KW-1185">Reference proteome</keyword>
<comment type="caution">
    <text evidence="2">The sequence shown here is derived from an EMBL/GenBank/DDBJ whole genome shotgun (WGS) entry which is preliminary data.</text>
</comment>
<reference evidence="2 3" key="1">
    <citation type="journal article" date="2023" name="Commun. Biol.">
        <title>Reorganization of the ancestral sex-determining regions during the evolution of trioecy in Pleodorina starrii.</title>
        <authorList>
            <person name="Takahashi K."/>
            <person name="Suzuki S."/>
            <person name="Kawai-Toyooka H."/>
            <person name="Yamamoto K."/>
            <person name="Hamaji T."/>
            <person name="Ootsuki R."/>
            <person name="Yamaguchi H."/>
            <person name="Kawachi M."/>
            <person name="Higashiyama T."/>
            <person name="Nozaki H."/>
        </authorList>
    </citation>
    <scope>NUCLEOTIDE SEQUENCE [LARGE SCALE GENOMIC DNA]</scope>
    <source>
        <strain evidence="2 3">NIES-4479</strain>
    </source>
</reference>
<organism evidence="2 3">
    <name type="scientific">Pleodorina starrii</name>
    <dbReference type="NCBI Taxonomy" id="330485"/>
    <lineage>
        <taxon>Eukaryota</taxon>
        <taxon>Viridiplantae</taxon>
        <taxon>Chlorophyta</taxon>
        <taxon>core chlorophytes</taxon>
        <taxon>Chlorophyceae</taxon>
        <taxon>CS clade</taxon>
        <taxon>Chlamydomonadales</taxon>
        <taxon>Volvocaceae</taxon>
        <taxon>Pleodorina</taxon>
    </lineage>
</organism>
<evidence type="ECO:0000313" key="3">
    <source>
        <dbReference type="Proteomes" id="UP001165080"/>
    </source>
</evidence>
<sequence length="407" mass="42232">MPGDPGVSERGGDSVEVANPADAQSGGRGAAPAESVRRLPASSWKSPQPRTSPGPAPEPAEGSRGQRRQRRTRPPGEAAPEDGKGHTHTHSHSHNRPARSTGPGGAAGRRGPDVAGGGRNAWRMDYLPQPLAADLPSFAAAVRAEAASWHPRKISAALNHTVNKLRGALGGRSERFRRGSHDGGGGAAAAAEPPAPAPRGHGPRDTNSNSNLRSHSDSHSDSDPAVAADAELRQVLDRLHSALLPHIPTMPKPGYATNALWSGQTHGNLWWALSKHEQQQQLPQQAGGQAVVETAVAETAAAAAQRLREGGSDGSDGSDGGGEGRVAGGMDLLRASAAVIKAQKALDPASFTPQGLCNILLGAARLKYSGDPEFVQRLVEALVEHPGPLVPQVGWAERCAWVGSWVA</sequence>
<feature type="compositionally biased region" description="Basic residues" evidence="1">
    <location>
        <begin position="86"/>
        <end position="97"/>
    </location>
</feature>
<dbReference type="Proteomes" id="UP001165080">
    <property type="component" value="Unassembled WGS sequence"/>
</dbReference>
<accession>A0A9W6BEH7</accession>
<feature type="region of interest" description="Disordered" evidence="1">
    <location>
        <begin position="302"/>
        <end position="327"/>
    </location>
</feature>
<evidence type="ECO:0000313" key="2">
    <source>
        <dbReference type="EMBL" id="GLC50614.1"/>
    </source>
</evidence>
<feature type="region of interest" description="Disordered" evidence="1">
    <location>
        <begin position="169"/>
        <end position="225"/>
    </location>
</feature>
<feature type="region of interest" description="Disordered" evidence="1">
    <location>
        <begin position="1"/>
        <end position="122"/>
    </location>
</feature>
<protein>
    <submittedName>
        <fullName evidence="2">Uncharacterized protein</fullName>
    </submittedName>
</protein>